<reference evidence="1" key="1">
    <citation type="submission" date="2020-11" db="EMBL/GenBank/DDBJ databases">
        <authorList>
            <consortium name="DOE Joint Genome Institute"/>
            <person name="Ahrendt S."/>
            <person name="Riley R."/>
            <person name="Andreopoulos W."/>
            <person name="Labutti K."/>
            <person name="Pangilinan J."/>
            <person name="Ruiz-Duenas F.J."/>
            <person name="Barrasa J.M."/>
            <person name="Sanchez-Garcia M."/>
            <person name="Camarero S."/>
            <person name="Miyauchi S."/>
            <person name="Serrano A."/>
            <person name="Linde D."/>
            <person name="Babiker R."/>
            <person name="Drula E."/>
            <person name="Ayuso-Fernandez I."/>
            <person name="Pacheco R."/>
            <person name="Padilla G."/>
            <person name="Ferreira P."/>
            <person name="Barriuso J."/>
            <person name="Kellner H."/>
            <person name="Castanera R."/>
            <person name="Alfaro M."/>
            <person name="Ramirez L."/>
            <person name="Pisabarro A.G."/>
            <person name="Kuo A."/>
            <person name="Tritt A."/>
            <person name="Lipzen A."/>
            <person name="He G."/>
            <person name="Yan M."/>
            <person name="Ng V."/>
            <person name="Cullen D."/>
            <person name="Martin F."/>
            <person name="Rosso M.-N."/>
            <person name="Henrissat B."/>
            <person name="Hibbett D."/>
            <person name="Martinez A.T."/>
            <person name="Grigoriev I.V."/>
        </authorList>
    </citation>
    <scope>NUCLEOTIDE SEQUENCE</scope>
    <source>
        <strain evidence="1">CBS 506.95</strain>
    </source>
</reference>
<organism evidence="1 2">
    <name type="scientific">Crepidotus variabilis</name>
    <dbReference type="NCBI Taxonomy" id="179855"/>
    <lineage>
        <taxon>Eukaryota</taxon>
        <taxon>Fungi</taxon>
        <taxon>Dikarya</taxon>
        <taxon>Basidiomycota</taxon>
        <taxon>Agaricomycotina</taxon>
        <taxon>Agaricomycetes</taxon>
        <taxon>Agaricomycetidae</taxon>
        <taxon>Agaricales</taxon>
        <taxon>Agaricineae</taxon>
        <taxon>Crepidotaceae</taxon>
        <taxon>Crepidotus</taxon>
    </lineage>
</organism>
<dbReference type="OrthoDB" id="2865992at2759"/>
<dbReference type="EMBL" id="MU157855">
    <property type="protein sequence ID" value="KAF9528188.1"/>
    <property type="molecule type" value="Genomic_DNA"/>
</dbReference>
<gene>
    <name evidence="1" type="ORF">CPB83DRAFT_894663</name>
</gene>
<comment type="caution">
    <text evidence="1">The sequence shown here is derived from an EMBL/GenBank/DDBJ whole genome shotgun (WGS) entry which is preliminary data.</text>
</comment>
<dbReference type="AlphaFoldDB" id="A0A9P6EES2"/>
<accession>A0A9P6EES2</accession>
<keyword evidence="2" id="KW-1185">Reference proteome</keyword>
<dbReference type="Proteomes" id="UP000807306">
    <property type="component" value="Unassembled WGS sequence"/>
</dbReference>
<evidence type="ECO:0000313" key="1">
    <source>
        <dbReference type="EMBL" id="KAF9528188.1"/>
    </source>
</evidence>
<name>A0A9P6EES2_9AGAR</name>
<evidence type="ECO:0000313" key="2">
    <source>
        <dbReference type="Proteomes" id="UP000807306"/>
    </source>
</evidence>
<sequence>MNPSSIPQQIPPHLPRICELSWGDPYDYCLLVEKEDQIDEPADAELQGVNRRALLVKVNKNHDPMAYLPPEIASNIFQHCLPDIPPPELILHGYRPDDDLDKSFPEILRTLTSIYQNWLYIACSSPELWTALFLDFSRGKSEAHSKAILSNFVGVAIKRSGTLPLVIRLRVPSNGLEVPIESIFPFMETICQQAHRWEMLCISAPRIVVSTIGRFTSKLSSGCPHLSCFILFTSWEGFKNKYHLSIGSSVCPPVSPRFISTWNITLTAKNIDLSRLKGLRYHPASADEVVHLLSVSKRLTYLECVISTNNGTPIQHDHDRPLHHLAMKSWQIRIQYPGHFPEVTFSSLENLELLALRGQFATSLHDFFCSFGMPTN</sequence>
<proteinExistence type="predicted"/>
<protein>
    <recommendedName>
        <fullName evidence="3">F-box domain-containing protein</fullName>
    </recommendedName>
</protein>
<evidence type="ECO:0008006" key="3">
    <source>
        <dbReference type="Google" id="ProtNLM"/>
    </source>
</evidence>